<dbReference type="AlphaFoldDB" id="A0A7C9TPM0"/>
<protein>
    <submittedName>
        <fullName evidence="3">Septum formation initiator family protein</fullName>
    </submittedName>
</protein>
<keyword evidence="1" id="KW-0175">Coiled coil</keyword>
<proteinExistence type="predicted"/>
<evidence type="ECO:0000256" key="1">
    <source>
        <dbReference type="SAM" id="Coils"/>
    </source>
</evidence>
<gene>
    <name evidence="3" type="ORF">G3T37_04950</name>
</gene>
<evidence type="ECO:0000313" key="3">
    <source>
        <dbReference type="EMBL" id="NEM90698.1"/>
    </source>
</evidence>
<evidence type="ECO:0000313" key="4">
    <source>
        <dbReference type="Proteomes" id="UP000479756"/>
    </source>
</evidence>
<keyword evidence="2" id="KW-0472">Membrane</keyword>
<keyword evidence="4" id="KW-1185">Reference proteome</keyword>
<dbReference type="InterPro" id="IPR007060">
    <property type="entry name" value="FtsL/DivIC"/>
</dbReference>
<evidence type="ECO:0000256" key="2">
    <source>
        <dbReference type="SAM" id="Phobius"/>
    </source>
</evidence>
<accession>A0A7C9TPM0</accession>
<reference evidence="3 4" key="1">
    <citation type="journal article" date="2014" name="Int. J. Syst. Evol. Microbiol.">
        <title>Description of Galbitalea soli gen. nov., sp. nov., and Frondihabitans sucicola sp. nov.</title>
        <authorList>
            <person name="Kim S.J."/>
            <person name="Lim J.M."/>
            <person name="Ahn J.H."/>
            <person name="Weon H.Y."/>
            <person name="Hamada M."/>
            <person name="Suzuki K."/>
            <person name="Ahn T.Y."/>
            <person name="Kwon S.W."/>
        </authorList>
    </citation>
    <scope>NUCLEOTIDE SEQUENCE [LARGE SCALE GENOMIC DNA]</scope>
    <source>
        <strain evidence="3 4">NBRC 108727</strain>
    </source>
</reference>
<dbReference type="Pfam" id="PF04977">
    <property type="entry name" value="DivIC"/>
    <property type="match status" value="1"/>
</dbReference>
<comment type="caution">
    <text evidence="3">The sequence shown here is derived from an EMBL/GenBank/DDBJ whole genome shotgun (WGS) entry which is preliminary data.</text>
</comment>
<dbReference type="RefSeq" id="WP_163472318.1">
    <property type="nucleotide sequence ID" value="NZ_JAAGWZ010000001.1"/>
</dbReference>
<feature type="coiled-coil region" evidence="1">
    <location>
        <begin position="53"/>
        <end position="80"/>
    </location>
</feature>
<dbReference type="Proteomes" id="UP000479756">
    <property type="component" value="Unassembled WGS sequence"/>
</dbReference>
<name>A0A7C9TPM0_9MICO</name>
<sequence length="165" mass="18178">MVRRRTTRVPVVLPEEAASQRWIANIRISGFTVMMLGIVVLAIIVLAPSLKLLIEQRAQIASLERDVAQRQAQVKHLQGEVARWDDPAYIEAQARERLLFVYPGEYSYIVVDTGQKKTTKDGAPISTSIQTTQVDWVKSMLSSVLTAGLSDKSAATLQSPVSGSQ</sequence>
<keyword evidence="2" id="KW-0812">Transmembrane</keyword>
<feature type="transmembrane region" description="Helical" evidence="2">
    <location>
        <begin position="28"/>
        <end position="50"/>
    </location>
</feature>
<dbReference type="EMBL" id="JAAGWZ010000001">
    <property type="protein sequence ID" value="NEM90698.1"/>
    <property type="molecule type" value="Genomic_DNA"/>
</dbReference>
<organism evidence="3 4">
    <name type="scientific">Galbitalea soli</name>
    <dbReference type="NCBI Taxonomy" id="1268042"/>
    <lineage>
        <taxon>Bacteria</taxon>
        <taxon>Bacillati</taxon>
        <taxon>Actinomycetota</taxon>
        <taxon>Actinomycetes</taxon>
        <taxon>Micrococcales</taxon>
        <taxon>Microbacteriaceae</taxon>
        <taxon>Galbitalea</taxon>
    </lineage>
</organism>
<keyword evidence="2" id="KW-1133">Transmembrane helix</keyword>